<proteinExistence type="predicted"/>
<evidence type="ECO:0000256" key="1">
    <source>
        <dbReference type="PIRSR" id="PIRSR605502-1"/>
    </source>
</evidence>
<accession>A0A174C2G2</accession>
<dbReference type="Pfam" id="PF03747">
    <property type="entry name" value="ADP_ribosyl_GH"/>
    <property type="match status" value="1"/>
</dbReference>
<dbReference type="InterPro" id="IPR050792">
    <property type="entry name" value="ADP-ribosylglycohydrolase"/>
</dbReference>
<protein>
    <submittedName>
        <fullName evidence="2">ADP-ribosyl-[dinitrogen reductase] glycohydrolase</fullName>
        <ecNumber evidence="2">3.2.2.24</ecNumber>
    </submittedName>
</protein>
<sequence>MMGAIIGDIVGSRFEWHNYRHKDFTLFHPKCRPTDDSIMTLAVAKAILMARPGYEDLAEQAVAAMQELGRKYPKAGYGRGFRAWLQSEHPAPYNSFGNGSAMRVSPAGFAARTEDEAKALSFAVTAVTHNHPEGIKGAEVVAVLIYHARQGMAMKELHELAQDRYYPLDFTLDEIRPTYEFSSSCQGSVPQALVAFFSSTDFEDAIRNAISIGGDSDTIAAIAGSLAEAHYGIPEDLREAAMQRLDAPLQDIVTAFEAAFPA</sequence>
<gene>
    <name evidence="2" type="primary">draG</name>
    <name evidence="2" type="ORF">ERS852385_02070</name>
</gene>
<dbReference type="InterPro" id="IPR005502">
    <property type="entry name" value="Ribosyl_crysJ1"/>
</dbReference>
<feature type="binding site" evidence="1">
    <location>
        <position position="218"/>
    </location>
    <ligand>
        <name>Mg(2+)</name>
        <dbReference type="ChEBI" id="CHEBI:18420"/>
        <label>1</label>
    </ligand>
</feature>
<dbReference type="EC" id="3.2.2.24" evidence="2"/>
<feature type="binding site" evidence="1">
    <location>
        <position position="34"/>
    </location>
    <ligand>
        <name>Mg(2+)</name>
        <dbReference type="ChEBI" id="CHEBI:18420"/>
        <label>1</label>
    </ligand>
</feature>
<reference evidence="2 3" key="1">
    <citation type="submission" date="2015-09" db="EMBL/GenBank/DDBJ databases">
        <authorList>
            <consortium name="Pathogen Informatics"/>
        </authorList>
    </citation>
    <scope>NUCLEOTIDE SEQUENCE [LARGE SCALE GENOMIC DNA]</scope>
    <source>
        <strain evidence="2 3">2789STDY5608828</strain>
    </source>
</reference>
<dbReference type="InterPro" id="IPR036705">
    <property type="entry name" value="Ribosyl_crysJ1_sf"/>
</dbReference>
<dbReference type="STRING" id="187979.ERS852385_02070"/>
<dbReference type="eggNOG" id="COG1397">
    <property type="taxonomic scope" value="Bacteria"/>
</dbReference>
<dbReference type="Proteomes" id="UP000095546">
    <property type="component" value="Unassembled WGS sequence"/>
</dbReference>
<comment type="cofactor">
    <cofactor evidence="1">
        <name>Mg(2+)</name>
        <dbReference type="ChEBI" id="CHEBI:18420"/>
    </cofactor>
    <text evidence="1">Binds 2 magnesium ions per subunit.</text>
</comment>
<keyword evidence="3" id="KW-1185">Reference proteome</keyword>
<feature type="binding site" evidence="1">
    <location>
        <position position="215"/>
    </location>
    <ligand>
        <name>Mg(2+)</name>
        <dbReference type="ChEBI" id="CHEBI:18420"/>
        <label>1</label>
    </ligand>
</feature>
<dbReference type="PANTHER" id="PTHR16222:SF12">
    <property type="entry name" value="ADP-RIBOSYLGLYCOHYDROLASE-RELATED"/>
    <property type="match status" value="1"/>
</dbReference>
<name>A0A174C2G2_9FIRM</name>
<dbReference type="GO" id="GO:0047407">
    <property type="term" value="F:ADP-ribosyl-[dinitrogen reductase] hydrolase activity"/>
    <property type="evidence" value="ECO:0007669"/>
    <property type="project" value="UniProtKB-EC"/>
</dbReference>
<feature type="binding site" evidence="1">
    <location>
        <position position="217"/>
    </location>
    <ligand>
        <name>Mg(2+)</name>
        <dbReference type="ChEBI" id="CHEBI:18420"/>
        <label>1</label>
    </ligand>
</feature>
<dbReference type="SUPFAM" id="SSF101478">
    <property type="entry name" value="ADP-ribosylglycohydrolase"/>
    <property type="match status" value="1"/>
</dbReference>
<keyword evidence="2" id="KW-0326">Glycosidase</keyword>
<keyword evidence="1" id="KW-0460">Magnesium</keyword>
<dbReference type="Gene3D" id="1.10.4080.10">
    <property type="entry name" value="ADP-ribosylation/Crystallin J1"/>
    <property type="match status" value="1"/>
</dbReference>
<dbReference type="AlphaFoldDB" id="A0A174C2G2"/>
<keyword evidence="1" id="KW-0479">Metal-binding</keyword>
<dbReference type="GO" id="GO:0046872">
    <property type="term" value="F:metal ion binding"/>
    <property type="evidence" value="ECO:0007669"/>
    <property type="project" value="UniProtKB-KW"/>
</dbReference>
<dbReference type="PANTHER" id="PTHR16222">
    <property type="entry name" value="ADP-RIBOSYLGLYCOHYDROLASE"/>
    <property type="match status" value="1"/>
</dbReference>
<dbReference type="OrthoDB" id="9814572at2"/>
<evidence type="ECO:0000313" key="3">
    <source>
        <dbReference type="Proteomes" id="UP000095546"/>
    </source>
</evidence>
<dbReference type="RefSeq" id="WP_055162836.1">
    <property type="nucleotide sequence ID" value="NZ_CABIWZ010000025.1"/>
</dbReference>
<organism evidence="2 3">
    <name type="scientific">Mitsuokella jalaludinii</name>
    <dbReference type="NCBI Taxonomy" id="187979"/>
    <lineage>
        <taxon>Bacteria</taxon>
        <taxon>Bacillati</taxon>
        <taxon>Bacillota</taxon>
        <taxon>Negativicutes</taxon>
        <taxon>Selenomonadales</taxon>
        <taxon>Selenomonadaceae</taxon>
        <taxon>Mitsuokella</taxon>
    </lineage>
</organism>
<feature type="binding site" evidence="1">
    <location>
        <position position="35"/>
    </location>
    <ligand>
        <name>Mg(2+)</name>
        <dbReference type="ChEBI" id="CHEBI:18420"/>
        <label>1</label>
    </ligand>
</feature>
<keyword evidence="2" id="KW-0378">Hydrolase</keyword>
<feature type="binding site" evidence="1">
    <location>
        <position position="36"/>
    </location>
    <ligand>
        <name>Mg(2+)</name>
        <dbReference type="ChEBI" id="CHEBI:18420"/>
        <label>1</label>
    </ligand>
</feature>
<evidence type="ECO:0000313" key="2">
    <source>
        <dbReference type="EMBL" id="CUO07572.1"/>
    </source>
</evidence>
<dbReference type="EMBL" id="CYYU01000025">
    <property type="protein sequence ID" value="CUO07572.1"/>
    <property type="molecule type" value="Genomic_DNA"/>
</dbReference>